<dbReference type="EMBL" id="FJUX01000027">
    <property type="protein sequence ID" value="CZS96565.1"/>
    <property type="molecule type" value="Genomic_DNA"/>
</dbReference>
<dbReference type="AlphaFoldDB" id="A0A1E1KER9"/>
<proteinExistence type="predicted"/>
<protein>
    <submittedName>
        <fullName evidence="1">Uncharacterized protein</fullName>
    </submittedName>
</protein>
<evidence type="ECO:0000313" key="1">
    <source>
        <dbReference type="EMBL" id="CZS96565.1"/>
    </source>
</evidence>
<evidence type="ECO:0000313" key="2">
    <source>
        <dbReference type="Proteomes" id="UP000178912"/>
    </source>
</evidence>
<organism evidence="1 2">
    <name type="scientific">Rhynchosporium agropyri</name>
    <dbReference type="NCBI Taxonomy" id="914238"/>
    <lineage>
        <taxon>Eukaryota</taxon>
        <taxon>Fungi</taxon>
        <taxon>Dikarya</taxon>
        <taxon>Ascomycota</taxon>
        <taxon>Pezizomycotina</taxon>
        <taxon>Leotiomycetes</taxon>
        <taxon>Helotiales</taxon>
        <taxon>Ploettnerulaceae</taxon>
        <taxon>Rhynchosporium</taxon>
    </lineage>
</organism>
<dbReference type="Proteomes" id="UP000178912">
    <property type="component" value="Unassembled WGS sequence"/>
</dbReference>
<keyword evidence="2" id="KW-1185">Reference proteome</keyword>
<accession>A0A1E1KER9</accession>
<name>A0A1E1KER9_9HELO</name>
<gene>
    <name evidence="1" type="ORF">RAG0_05838</name>
</gene>
<reference evidence="2" key="1">
    <citation type="submission" date="2016-03" db="EMBL/GenBank/DDBJ databases">
        <authorList>
            <person name="Guldener U."/>
        </authorList>
    </citation>
    <scope>NUCLEOTIDE SEQUENCE [LARGE SCALE GENOMIC DNA]</scope>
    <source>
        <strain evidence="2">04CH-RAC-A.6.1</strain>
    </source>
</reference>
<sequence length="40" mass="4419">MSSAKYNPNKRDCRITSLLSGNSHSCQAAKGVDTHHRMTD</sequence>